<dbReference type="Proteomes" id="UP000617951">
    <property type="component" value="Unassembled WGS sequence"/>
</dbReference>
<sequence length="319" mass="36934">MRSLMLFILFLPALLAGCAREETDLYAVSEEFIGLLWNVDYREFRADETTEFAKKYYESAYLEDYLQDAEENAGVNAAKSDELISRALWCEDAGTREESIDGQAYTIQQVRARIQIQHFQPEDPSMSFFEEGMETTLLYNVYFMEDEGVLRIAGYDFSPEGEEFLPAGEKEELSQEGRTAISNIARQYLLIRYNIPVDASFVDTQWAFYSQYTAPDFLERDGISRESLETLLEEWQDHGVRVSLEESTIEVGRQKKYASVGEERGFYYWAELDYTYRIEADEAYFAAMDIGERNTVKEILYFEETESGGYRIVGADYSD</sequence>
<dbReference type="PROSITE" id="PS51257">
    <property type="entry name" value="PROKAR_LIPOPROTEIN"/>
    <property type="match status" value="1"/>
</dbReference>
<gene>
    <name evidence="2" type="ORF">H8693_03645</name>
</gene>
<proteinExistence type="predicted"/>
<comment type="caution">
    <text evidence="2">The sequence shown here is derived from an EMBL/GenBank/DDBJ whole genome shotgun (WGS) entry which is preliminary data.</text>
</comment>
<name>A0A926HW63_9FIRM</name>
<accession>A0A926HW63</accession>
<reference evidence="2" key="1">
    <citation type="submission" date="2020-08" db="EMBL/GenBank/DDBJ databases">
        <title>Genome public.</title>
        <authorList>
            <person name="Liu C."/>
            <person name="Sun Q."/>
        </authorList>
    </citation>
    <scope>NUCLEOTIDE SEQUENCE</scope>
    <source>
        <strain evidence="2">NSJ-63</strain>
    </source>
</reference>
<keyword evidence="1" id="KW-0732">Signal</keyword>
<evidence type="ECO:0000256" key="1">
    <source>
        <dbReference type="SAM" id="SignalP"/>
    </source>
</evidence>
<evidence type="ECO:0000313" key="3">
    <source>
        <dbReference type="Proteomes" id="UP000617951"/>
    </source>
</evidence>
<protein>
    <submittedName>
        <fullName evidence="2">Uncharacterized protein</fullName>
    </submittedName>
</protein>
<dbReference type="EMBL" id="JACRSS010000001">
    <property type="protein sequence ID" value="MBC8538023.1"/>
    <property type="molecule type" value="Genomic_DNA"/>
</dbReference>
<organism evidence="2 3">
    <name type="scientific">Guopingia tenuis</name>
    <dbReference type="NCBI Taxonomy" id="2763656"/>
    <lineage>
        <taxon>Bacteria</taxon>
        <taxon>Bacillati</taxon>
        <taxon>Bacillota</taxon>
        <taxon>Clostridia</taxon>
        <taxon>Christensenellales</taxon>
        <taxon>Christensenellaceae</taxon>
        <taxon>Guopingia</taxon>
    </lineage>
</organism>
<feature type="chain" id="PRO_5039367642" evidence="1">
    <location>
        <begin position="22"/>
        <end position="319"/>
    </location>
</feature>
<keyword evidence="3" id="KW-1185">Reference proteome</keyword>
<evidence type="ECO:0000313" key="2">
    <source>
        <dbReference type="EMBL" id="MBC8538023.1"/>
    </source>
</evidence>
<feature type="signal peptide" evidence="1">
    <location>
        <begin position="1"/>
        <end position="21"/>
    </location>
</feature>
<dbReference type="RefSeq" id="WP_249279821.1">
    <property type="nucleotide sequence ID" value="NZ_JACRSS010000001.1"/>
</dbReference>
<dbReference type="AlphaFoldDB" id="A0A926HW63"/>